<name>A0AAV6WI16_9LAMI</name>
<proteinExistence type="predicted"/>
<comment type="caution">
    <text evidence="1">The sequence shown here is derived from an EMBL/GenBank/DDBJ whole genome shotgun (WGS) entry which is preliminary data.</text>
</comment>
<keyword evidence="2" id="KW-1185">Reference proteome</keyword>
<dbReference type="Proteomes" id="UP000826271">
    <property type="component" value="Unassembled WGS sequence"/>
</dbReference>
<reference evidence="1" key="1">
    <citation type="submission" date="2019-10" db="EMBL/GenBank/DDBJ databases">
        <authorList>
            <person name="Zhang R."/>
            <person name="Pan Y."/>
            <person name="Wang J."/>
            <person name="Ma R."/>
            <person name="Yu S."/>
        </authorList>
    </citation>
    <scope>NUCLEOTIDE SEQUENCE</scope>
    <source>
        <strain evidence="1">LA-IB0</strain>
        <tissue evidence="1">Leaf</tissue>
    </source>
</reference>
<protein>
    <submittedName>
        <fullName evidence="1">Uncharacterized protein</fullName>
    </submittedName>
</protein>
<evidence type="ECO:0000313" key="2">
    <source>
        <dbReference type="Proteomes" id="UP000826271"/>
    </source>
</evidence>
<organism evidence="1 2">
    <name type="scientific">Buddleja alternifolia</name>
    <dbReference type="NCBI Taxonomy" id="168488"/>
    <lineage>
        <taxon>Eukaryota</taxon>
        <taxon>Viridiplantae</taxon>
        <taxon>Streptophyta</taxon>
        <taxon>Embryophyta</taxon>
        <taxon>Tracheophyta</taxon>
        <taxon>Spermatophyta</taxon>
        <taxon>Magnoliopsida</taxon>
        <taxon>eudicotyledons</taxon>
        <taxon>Gunneridae</taxon>
        <taxon>Pentapetalae</taxon>
        <taxon>asterids</taxon>
        <taxon>lamiids</taxon>
        <taxon>Lamiales</taxon>
        <taxon>Scrophulariaceae</taxon>
        <taxon>Buddlejeae</taxon>
        <taxon>Buddleja</taxon>
    </lineage>
</organism>
<dbReference type="AlphaFoldDB" id="A0AAV6WI16"/>
<gene>
    <name evidence="1" type="ORF">BUALT_Bualt14G0044100</name>
</gene>
<accession>A0AAV6WI16</accession>
<sequence>MSKNYDNWERLVRAVLRKDHDRQIALDHSWESSPISSSSSSFSSTSQFNDDQSLAKLHRRKLPMYHYGSKLDHAGWKAFLPPDEQEVVFSSISMCFFIDQRTGKNCFMLGSLNLLLSPMNESEICWNWAHCPNSS</sequence>
<evidence type="ECO:0000313" key="1">
    <source>
        <dbReference type="EMBL" id="KAG8369729.1"/>
    </source>
</evidence>
<dbReference type="EMBL" id="WHWC01000014">
    <property type="protein sequence ID" value="KAG8369729.1"/>
    <property type="molecule type" value="Genomic_DNA"/>
</dbReference>